<sequence>LSRVSCSSSLHEGYDEPETLCHAIGLICPMGADVRQRLQTIRAGFPCFCAALAGYVEATRDNDLERNRLCPPNTLPDTPSNWAEMQLRGSLATRAYGAEPDIASWANRCALNPARLDPSRAGDTDVTSASARLAAVSKQGVARMAELAGMSPAGAVQEPSAKT</sequence>
<dbReference type="Proteomes" id="UP001595557">
    <property type="component" value="Unassembled WGS sequence"/>
</dbReference>
<keyword evidence="2" id="KW-1185">Reference proteome</keyword>
<feature type="non-terminal residue" evidence="1">
    <location>
        <position position="1"/>
    </location>
</feature>
<protein>
    <submittedName>
        <fullName evidence="1">Uncharacterized protein</fullName>
    </submittedName>
</protein>
<organism evidence="1 2">
    <name type="scientific">Paracoccus fontiphilus</name>
    <dbReference type="NCBI Taxonomy" id="1815556"/>
    <lineage>
        <taxon>Bacteria</taxon>
        <taxon>Pseudomonadati</taxon>
        <taxon>Pseudomonadota</taxon>
        <taxon>Alphaproteobacteria</taxon>
        <taxon>Rhodobacterales</taxon>
        <taxon>Paracoccaceae</taxon>
        <taxon>Paracoccus</taxon>
    </lineage>
</organism>
<dbReference type="EMBL" id="JBHRTE010000082">
    <property type="protein sequence ID" value="MFC3169626.1"/>
    <property type="molecule type" value="Genomic_DNA"/>
</dbReference>
<proteinExistence type="predicted"/>
<evidence type="ECO:0000313" key="2">
    <source>
        <dbReference type="Proteomes" id="UP001595557"/>
    </source>
</evidence>
<name>A0ABV7INI9_9RHOB</name>
<accession>A0ABV7INI9</accession>
<dbReference type="RefSeq" id="WP_377707294.1">
    <property type="nucleotide sequence ID" value="NZ_JBHRTE010000082.1"/>
</dbReference>
<reference evidence="2" key="1">
    <citation type="journal article" date="2019" name="Int. J. Syst. Evol. Microbiol.">
        <title>The Global Catalogue of Microorganisms (GCM) 10K type strain sequencing project: providing services to taxonomists for standard genome sequencing and annotation.</title>
        <authorList>
            <consortium name="The Broad Institute Genomics Platform"/>
            <consortium name="The Broad Institute Genome Sequencing Center for Infectious Disease"/>
            <person name="Wu L."/>
            <person name="Ma J."/>
        </authorList>
    </citation>
    <scope>NUCLEOTIDE SEQUENCE [LARGE SCALE GENOMIC DNA]</scope>
    <source>
        <strain evidence="2">KCTC 52239</strain>
    </source>
</reference>
<comment type="caution">
    <text evidence="1">The sequence shown here is derived from an EMBL/GenBank/DDBJ whole genome shotgun (WGS) entry which is preliminary data.</text>
</comment>
<evidence type="ECO:0000313" key="1">
    <source>
        <dbReference type="EMBL" id="MFC3169626.1"/>
    </source>
</evidence>
<gene>
    <name evidence="1" type="ORF">ACFOD7_16375</name>
</gene>